<dbReference type="RefSeq" id="WP_166395414.1">
    <property type="nucleotide sequence ID" value="NZ_CP045121.1"/>
</dbReference>
<keyword evidence="2" id="KW-1185">Reference proteome</keyword>
<dbReference type="AlphaFoldDB" id="A0A6G8PTS1"/>
<sequence>MSSEVGPTFVPGDPIMYIVQFTCKANVRTVLAVFVAEESGYEVVLEGEVEKKEKARDARLQTALLKQPGDPPDDPKPGTYHLRRLEVHTHAGRTLDFDNPPEGGFYLVEEPTDLPVRTHVGWALPEWHPGNAPGRR</sequence>
<evidence type="ECO:0000313" key="1">
    <source>
        <dbReference type="EMBL" id="QIN77734.1"/>
    </source>
</evidence>
<gene>
    <name evidence="1" type="ORF">GBA65_03500</name>
</gene>
<dbReference type="KEGG" id="rmar:GBA65_03500"/>
<evidence type="ECO:0000313" key="2">
    <source>
        <dbReference type="Proteomes" id="UP000502706"/>
    </source>
</evidence>
<name>A0A6G8PTS1_9ACTN</name>
<organism evidence="1 2">
    <name type="scientific">Rubrobacter marinus</name>
    <dbReference type="NCBI Taxonomy" id="2653852"/>
    <lineage>
        <taxon>Bacteria</taxon>
        <taxon>Bacillati</taxon>
        <taxon>Actinomycetota</taxon>
        <taxon>Rubrobacteria</taxon>
        <taxon>Rubrobacterales</taxon>
        <taxon>Rubrobacteraceae</taxon>
        <taxon>Rubrobacter</taxon>
    </lineage>
</organism>
<proteinExistence type="predicted"/>
<protein>
    <submittedName>
        <fullName evidence="1">Uncharacterized protein</fullName>
    </submittedName>
</protein>
<dbReference type="EMBL" id="CP045121">
    <property type="protein sequence ID" value="QIN77734.1"/>
    <property type="molecule type" value="Genomic_DNA"/>
</dbReference>
<dbReference type="Proteomes" id="UP000502706">
    <property type="component" value="Chromosome"/>
</dbReference>
<accession>A0A6G8PTS1</accession>
<reference evidence="1 2" key="1">
    <citation type="submission" date="2019-10" db="EMBL/GenBank/DDBJ databases">
        <title>Rubrobacter sp nov SCSIO 52915 isolated from a deep-sea sediment in the South China Sea.</title>
        <authorList>
            <person name="Chen R.W."/>
        </authorList>
    </citation>
    <scope>NUCLEOTIDE SEQUENCE [LARGE SCALE GENOMIC DNA]</scope>
    <source>
        <strain evidence="1 2">SCSIO 52915</strain>
    </source>
</reference>